<sequence length="287" mass="32231">MVYHTLLDYPVNYKQALDWIVFVKETGGLEELANAIVNLFAQVSKGDDILIVIQRIRCKVQRLIHKSQFVYHPIARLVLHHNAGECDYVNDSETHTNVTELERAYKGKGCHSGDDSACCPSCNKLGTIPVQYTHLFSKGWVTEVGLQKTVSDDELRKIIIDSANEYDKLLKKFSRKDSYKRSYSEFASWERCCGPAPTKCALILVAIAPMLVVLTAVMKHTAISSFDQHRIGDTSNRMGAFFKAAGYNIATDINEKKTVDVFKYNVDFADGYFIANLREISGLSTNG</sequence>
<dbReference type="Proteomes" id="UP001057455">
    <property type="component" value="Unassembled WGS sequence"/>
</dbReference>
<comment type="caution">
    <text evidence="1">The sequence shown here is derived from an EMBL/GenBank/DDBJ whole genome shotgun (WGS) entry which is preliminary data.</text>
</comment>
<evidence type="ECO:0000313" key="1">
    <source>
        <dbReference type="EMBL" id="GFE52907.1"/>
    </source>
</evidence>
<proteinExistence type="predicted"/>
<name>A0A9W5TAH7_BABOV</name>
<dbReference type="AlphaFoldDB" id="A0A9W5TAH7"/>
<accession>A0A9W5TAH7</accession>
<dbReference type="EMBL" id="BLIY01000003">
    <property type="protein sequence ID" value="GFE52907.1"/>
    <property type="molecule type" value="Genomic_DNA"/>
</dbReference>
<protein>
    <submittedName>
        <fullName evidence="1">Uncharacterized protein</fullName>
    </submittedName>
</protein>
<dbReference type="OrthoDB" id="365049at2759"/>
<keyword evidence="2" id="KW-1185">Reference proteome</keyword>
<reference evidence="1" key="1">
    <citation type="submission" date="2019-12" db="EMBL/GenBank/DDBJ databases">
        <title>Genome sequence of Babesia ovis.</title>
        <authorList>
            <person name="Yamagishi J."/>
            <person name="Sevinc F."/>
            <person name="Xuan X."/>
        </authorList>
    </citation>
    <scope>NUCLEOTIDE SEQUENCE</scope>
    <source>
        <strain evidence="1">Selcuk</strain>
    </source>
</reference>
<organism evidence="1 2">
    <name type="scientific">Babesia ovis</name>
    <dbReference type="NCBI Taxonomy" id="5869"/>
    <lineage>
        <taxon>Eukaryota</taxon>
        <taxon>Sar</taxon>
        <taxon>Alveolata</taxon>
        <taxon>Apicomplexa</taxon>
        <taxon>Aconoidasida</taxon>
        <taxon>Piroplasmida</taxon>
        <taxon>Babesiidae</taxon>
        <taxon>Babesia</taxon>
    </lineage>
</organism>
<evidence type="ECO:0000313" key="2">
    <source>
        <dbReference type="Proteomes" id="UP001057455"/>
    </source>
</evidence>
<gene>
    <name evidence="1" type="ORF">BaOVIS_003110</name>
</gene>